<organism evidence="2 3">
    <name type="scientific">Pseudonocardia bannensis</name>
    <dbReference type="NCBI Taxonomy" id="630973"/>
    <lineage>
        <taxon>Bacteria</taxon>
        <taxon>Bacillati</taxon>
        <taxon>Actinomycetota</taxon>
        <taxon>Actinomycetes</taxon>
        <taxon>Pseudonocardiales</taxon>
        <taxon>Pseudonocardiaceae</taxon>
        <taxon>Pseudonocardia</taxon>
    </lineage>
</organism>
<dbReference type="InterPro" id="IPR001387">
    <property type="entry name" value="Cro/C1-type_HTH"/>
</dbReference>
<dbReference type="RefSeq" id="WP_169410124.1">
    <property type="nucleotide sequence ID" value="NZ_JAAXKZ010000007.1"/>
</dbReference>
<dbReference type="GO" id="GO:0003677">
    <property type="term" value="F:DNA binding"/>
    <property type="evidence" value="ECO:0007669"/>
    <property type="project" value="InterPro"/>
</dbReference>
<dbReference type="SUPFAM" id="SSF47413">
    <property type="entry name" value="lambda repressor-like DNA-binding domains"/>
    <property type="match status" value="1"/>
</dbReference>
<evidence type="ECO:0000313" key="3">
    <source>
        <dbReference type="Proteomes" id="UP000586918"/>
    </source>
</evidence>
<evidence type="ECO:0000313" key="2">
    <source>
        <dbReference type="EMBL" id="NMH90622.1"/>
    </source>
</evidence>
<dbReference type="Pfam" id="PF19054">
    <property type="entry name" value="DUF5753"/>
    <property type="match status" value="1"/>
</dbReference>
<keyword evidence="3" id="KW-1185">Reference proteome</keyword>
<dbReference type="EMBL" id="JAAXKZ010000007">
    <property type="protein sequence ID" value="NMH90622.1"/>
    <property type="molecule type" value="Genomic_DNA"/>
</dbReference>
<dbReference type="CDD" id="cd00093">
    <property type="entry name" value="HTH_XRE"/>
    <property type="match status" value="1"/>
</dbReference>
<feature type="domain" description="HTH cro/C1-type" evidence="1">
    <location>
        <begin position="18"/>
        <end position="73"/>
    </location>
</feature>
<name>A0A848DDH3_9PSEU</name>
<comment type="caution">
    <text evidence="2">The sequence shown here is derived from an EMBL/GenBank/DDBJ whole genome shotgun (WGS) entry which is preliminary data.</text>
</comment>
<proteinExistence type="predicted"/>
<dbReference type="Gene3D" id="1.10.260.40">
    <property type="entry name" value="lambda repressor-like DNA-binding domains"/>
    <property type="match status" value="1"/>
</dbReference>
<dbReference type="AlphaFoldDB" id="A0A848DDH3"/>
<dbReference type="InterPro" id="IPR043917">
    <property type="entry name" value="DUF5753"/>
</dbReference>
<reference evidence="2 3" key="1">
    <citation type="submission" date="2020-04" db="EMBL/GenBank/DDBJ databases">
        <authorList>
            <person name="Klaysubun C."/>
            <person name="Duangmal K."/>
            <person name="Lipun K."/>
        </authorList>
    </citation>
    <scope>NUCLEOTIDE SEQUENCE [LARGE SCALE GENOMIC DNA]</scope>
    <source>
        <strain evidence="2 3">DSM 45300</strain>
    </source>
</reference>
<dbReference type="InterPro" id="IPR010982">
    <property type="entry name" value="Lambda_DNA-bd_dom_sf"/>
</dbReference>
<gene>
    <name evidence="2" type="ORF">HF519_03295</name>
</gene>
<evidence type="ECO:0000259" key="1">
    <source>
        <dbReference type="PROSITE" id="PS50943"/>
    </source>
</evidence>
<protein>
    <submittedName>
        <fullName evidence="2">Helix-turn-helix domain-containing protein</fullName>
    </submittedName>
</protein>
<sequence length="298" mass="33303">MVAAQGPAGPRRRLGAELRRLRTKAGLHLDDVAEQLTCSTSKISRLETGKGIPKLPDVRELMRIYGVTSDTERDMLIRLVRDSREQGWWEPYTEGVQPERFVMDSPGRYPALETEAARVRAFNATALHGLVQTPEYAREIMTEFLQHNGPAEIERLVELRAHRQRALRRRESPLYLSVVLDEGLLNRLVGGPEVMAGQLGHILELAALSNVEVRVLPFDAGFHRALAGQFTILEFSGALHDIVYIEGHAGDSYLDGDADVKLYQDVHSDVVGRALGPAASIELISRYRHRLTSEKGLR</sequence>
<dbReference type="Proteomes" id="UP000586918">
    <property type="component" value="Unassembled WGS sequence"/>
</dbReference>
<dbReference type="Pfam" id="PF13560">
    <property type="entry name" value="HTH_31"/>
    <property type="match status" value="1"/>
</dbReference>
<dbReference type="PROSITE" id="PS50943">
    <property type="entry name" value="HTH_CROC1"/>
    <property type="match status" value="1"/>
</dbReference>
<accession>A0A848DDH3</accession>
<dbReference type="SMART" id="SM00530">
    <property type="entry name" value="HTH_XRE"/>
    <property type="match status" value="1"/>
</dbReference>